<dbReference type="GO" id="GO:0061723">
    <property type="term" value="P:glycophagy"/>
    <property type="evidence" value="ECO:0007669"/>
    <property type="project" value="TreeGrafter"/>
</dbReference>
<evidence type="ECO:0000256" key="1">
    <source>
        <dbReference type="ARBA" id="ARBA00004496"/>
    </source>
</evidence>
<comment type="similarity">
    <text evidence="2">Belongs to the ATG3 family.</text>
</comment>
<sequence length="204" mass="23149">MQSVINSVKGTALGVAEYLTPVLKESKFRETGVVTPEEFVAAGDHLVHHCPTWQWASGDESKVKSYLPPNKQFLITKNVPCSRRCKQIEYCDEKEKIIENEGPDEEGWVDTHHFDDSLGNGSMEDRMGEISLDASTSKQSQPCQPTPISNEDEDDDEEAFDMEEYEEKGFLDEQDPSYFVSVDSQHPTGKAFTHVPGRRQFRMR</sequence>
<evidence type="ECO:0000256" key="9">
    <source>
        <dbReference type="ARBA" id="ARBA00034553"/>
    </source>
</evidence>
<dbReference type="GO" id="GO:0015031">
    <property type="term" value="P:protein transport"/>
    <property type="evidence" value="ECO:0007669"/>
    <property type="project" value="UniProtKB-KW"/>
</dbReference>
<dbReference type="GO" id="GO:0000407">
    <property type="term" value="C:phagophore assembly site"/>
    <property type="evidence" value="ECO:0007669"/>
    <property type="project" value="TreeGrafter"/>
</dbReference>
<keyword evidence="4" id="KW-0813">Transport</keyword>
<dbReference type="GO" id="GO:0000422">
    <property type="term" value="P:autophagy of mitochondrion"/>
    <property type="evidence" value="ECO:0007669"/>
    <property type="project" value="TreeGrafter"/>
</dbReference>
<evidence type="ECO:0000256" key="2">
    <source>
        <dbReference type="ARBA" id="ARBA00007683"/>
    </source>
</evidence>
<dbReference type="EMBL" id="HBUF01373321">
    <property type="protein sequence ID" value="CAG6727180.1"/>
    <property type="molecule type" value="Transcribed_RNA"/>
</dbReference>
<feature type="compositionally biased region" description="Acidic residues" evidence="10">
    <location>
        <begin position="150"/>
        <end position="166"/>
    </location>
</feature>
<dbReference type="PANTHER" id="PTHR12866">
    <property type="entry name" value="UBIQUITIN-LIKE-CONJUGATING ENZYME ATG3"/>
    <property type="match status" value="1"/>
</dbReference>
<dbReference type="PANTHER" id="PTHR12866:SF2">
    <property type="entry name" value="UBIQUITIN-LIKE-CONJUGATING ENZYME ATG3"/>
    <property type="match status" value="1"/>
</dbReference>
<dbReference type="GO" id="GO:0000045">
    <property type="term" value="P:autophagosome assembly"/>
    <property type="evidence" value="ECO:0007669"/>
    <property type="project" value="TreeGrafter"/>
</dbReference>
<accession>A0A8D8YEC1</accession>
<protein>
    <recommendedName>
        <fullName evidence="3">Ubiquitin-like-conjugating enzyme ATG3</fullName>
    </recommendedName>
    <alternativeName>
        <fullName evidence="9">Autophagy-related protein 3</fullName>
    </alternativeName>
</protein>
<keyword evidence="6" id="KW-0833">Ubl conjugation pathway</keyword>
<dbReference type="InterPro" id="IPR007135">
    <property type="entry name" value="Atg3/Atg10"/>
</dbReference>
<proteinExistence type="inferred from homology"/>
<evidence type="ECO:0000256" key="4">
    <source>
        <dbReference type="ARBA" id="ARBA00022448"/>
    </source>
</evidence>
<evidence type="ECO:0000256" key="10">
    <source>
        <dbReference type="SAM" id="MobiDB-lite"/>
    </source>
</evidence>
<evidence type="ECO:0000256" key="8">
    <source>
        <dbReference type="ARBA" id="ARBA00023006"/>
    </source>
</evidence>
<evidence type="ECO:0000256" key="6">
    <source>
        <dbReference type="ARBA" id="ARBA00022786"/>
    </source>
</evidence>
<dbReference type="Pfam" id="PF03987">
    <property type="entry name" value="Autophagy_act_C"/>
    <property type="match status" value="1"/>
</dbReference>
<keyword evidence="7" id="KW-0653">Protein transport</keyword>
<keyword evidence="5" id="KW-0963">Cytoplasm</keyword>
<evidence type="ECO:0000313" key="11">
    <source>
        <dbReference type="EMBL" id="CAG6727180.1"/>
    </source>
</evidence>
<feature type="compositionally biased region" description="Polar residues" evidence="10">
    <location>
        <begin position="133"/>
        <end position="149"/>
    </location>
</feature>
<dbReference type="GO" id="GO:0019776">
    <property type="term" value="F:Atg8-family ligase activity"/>
    <property type="evidence" value="ECO:0007669"/>
    <property type="project" value="TreeGrafter"/>
</dbReference>
<evidence type="ECO:0000256" key="5">
    <source>
        <dbReference type="ARBA" id="ARBA00022490"/>
    </source>
</evidence>
<keyword evidence="8" id="KW-0072">Autophagy</keyword>
<reference evidence="11" key="1">
    <citation type="submission" date="2021-05" db="EMBL/GenBank/DDBJ databases">
        <authorList>
            <person name="Alioto T."/>
            <person name="Alioto T."/>
            <person name="Gomez Garrido J."/>
        </authorList>
    </citation>
    <scope>NUCLEOTIDE SEQUENCE</scope>
</reference>
<comment type="subcellular location">
    <subcellularLocation>
        <location evidence="1">Cytoplasm</location>
    </subcellularLocation>
</comment>
<dbReference type="GO" id="GO:0005829">
    <property type="term" value="C:cytosol"/>
    <property type="evidence" value="ECO:0007669"/>
    <property type="project" value="TreeGrafter"/>
</dbReference>
<organism evidence="11">
    <name type="scientific">Cacopsylla melanoneura</name>
    <dbReference type="NCBI Taxonomy" id="428564"/>
    <lineage>
        <taxon>Eukaryota</taxon>
        <taxon>Metazoa</taxon>
        <taxon>Ecdysozoa</taxon>
        <taxon>Arthropoda</taxon>
        <taxon>Hexapoda</taxon>
        <taxon>Insecta</taxon>
        <taxon>Pterygota</taxon>
        <taxon>Neoptera</taxon>
        <taxon>Paraneoptera</taxon>
        <taxon>Hemiptera</taxon>
        <taxon>Sternorrhyncha</taxon>
        <taxon>Psylloidea</taxon>
        <taxon>Psyllidae</taxon>
        <taxon>Psyllinae</taxon>
        <taxon>Cacopsylla</taxon>
    </lineage>
</organism>
<dbReference type="GO" id="GO:0044804">
    <property type="term" value="P:nucleophagy"/>
    <property type="evidence" value="ECO:0007669"/>
    <property type="project" value="TreeGrafter"/>
</dbReference>
<feature type="region of interest" description="Disordered" evidence="10">
    <location>
        <begin position="133"/>
        <end position="204"/>
    </location>
</feature>
<dbReference type="AlphaFoldDB" id="A0A8D8YEC1"/>
<evidence type="ECO:0000256" key="7">
    <source>
        <dbReference type="ARBA" id="ARBA00022927"/>
    </source>
</evidence>
<evidence type="ECO:0000256" key="3">
    <source>
        <dbReference type="ARBA" id="ARBA00017573"/>
    </source>
</evidence>
<name>A0A8D8YEC1_9HEMI</name>